<dbReference type="Pfam" id="PF12698">
    <property type="entry name" value="ABC2_membrane_3"/>
    <property type="match status" value="1"/>
</dbReference>
<dbReference type="GO" id="GO:0016020">
    <property type="term" value="C:membrane"/>
    <property type="evidence" value="ECO:0007669"/>
    <property type="project" value="UniProtKB-SubCell"/>
</dbReference>
<evidence type="ECO:0000256" key="4">
    <source>
        <dbReference type="ARBA" id="ARBA00022692"/>
    </source>
</evidence>
<evidence type="ECO:0000256" key="9">
    <source>
        <dbReference type="ARBA" id="ARBA00023136"/>
    </source>
</evidence>
<name>A0A507B957_9PEZI</name>
<keyword evidence="3" id="KW-0813">Transport</keyword>
<keyword evidence="5" id="KW-0677">Repeat</keyword>
<dbReference type="Proteomes" id="UP000319257">
    <property type="component" value="Unassembled WGS sequence"/>
</dbReference>
<keyword evidence="13" id="KW-1185">Reference proteome</keyword>
<dbReference type="RefSeq" id="XP_030995029.1">
    <property type="nucleotide sequence ID" value="XM_031140908.1"/>
</dbReference>
<dbReference type="PROSITE" id="PS50893">
    <property type="entry name" value="ABC_TRANSPORTER_2"/>
    <property type="match status" value="2"/>
</dbReference>
<evidence type="ECO:0000256" key="1">
    <source>
        <dbReference type="ARBA" id="ARBA00004141"/>
    </source>
</evidence>
<dbReference type="InParanoid" id="A0A507B957"/>
<keyword evidence="6" id="KW-0547">Nucleotide-binding</keyword>
<dbReference type="GeneID" id="41973738"/>
<evidence type="ECO:0000313" key="12">
    <source>
        <dbReference type="EMBL" id="TPX13318.1"/>
    </source>
</evidence>
<feature type="transmembrane region" description="Helical" evidence="10">
    <location>
        <begin position="367"/>
        <end position="385"/>
    </location>
</feature>
<comment type="similarity">
    <text evidence="2">Belongs to the ABC transporter superfamily. ABCA family.</text>
</comment>
<evidence type="ECO:0000259" key="11">
    <source>
        <dbReference type="PROSITE" id="PS50893"/>
    </source>
</evidence>
<dbReference type="Gene3D" id="3.40.50.300">
    <property type="entry name" value="P-loop containing nucleotide triphosphate hydrolases"/>
    <property type="match status" value="2"/>
</dbReference>
<gene>
    <name evidence="12" type="ORF">E0L32_006291</name>
</gene>
<sequence>MALEIIPPEGLAPLVQQTKALIQKNILLLRRRWISTLLAAYIFPVLILALLVNLNRIGNAQTGYGVGSPAPLKDFRSVLPTDKQFVVVSNSSMGPDVDRVIKNLVEPLGGFSDRIVKLNSEDDLTKQCVVNRRGYSPCHAAVVFEDSPLTSGGRGNWTYTMRTDPGKQSVGRVNVFAHDSTFETLWLPMQFAIENAITNATDVRLSAYTYTSTTAAQMEKYRRADFAYTFSTIFIIIYFISYMPIIFHAVTTIAAERELGIAQLIDAMGGKPVARVIGFVVPLNILYLPTWIVFGSLYWYSLFKASNAAIPIFWSIFTGMAITNASIFGAAFFSGRSISGIVVTVSFVSLAAIAADSLPKSTLTTGAAVLCSLLFPAMNFIYALSRMSRFAFLDSPVDMSSAAYLEQAQELNQRYLVASWVFWFLLFIQILGYPILAVFAEHLMHGLSSTRRSLSSTPETEASSVAVETTSLRKEYAPSLLRRFFCCGRRSETVIAVDGLDLIARKSQILCLLGVNGSGKTTTLELIGGNQRSTAGHVQINAASTKLGICPQKNLLWPKLTVFEHVKHWSGIKGGHESPEEILQLIEACDLTSKIHSRSATLSGGQKRKLQLACMFVGGSTVCLMDEVTTGLDPVSRRVIWNIILAERSKRSMIFTTHFLDEGEVLADHIVLLSRGQIKAQGSGAEMKNRFGGGYRVVVPKTGTLLDLNVPCTTHQDQVIYHTEDSKSAAELITELEAAGQKDIAMQGPTIEDVFLNLTQDVDDAAKTDLGTTKPLSTELSDMSNLLEGDKQQRSGVILNPGKPTSALYQILVLFRKRFTILPRFWLAPLMALVLPSVIPSQIYGAVFSETFKRPTCDQVIGGGTFSNRVSLRNSFNFRGSRSFMPIGPPTVRDTLVKVASTFPIGQSFNMSSFDDQFSFQPDLKSFMQTISDQSVLVDYGGVFMGDDKNPPTIAYNTQYGVFGVTQMMNLFSSLRSQVKIDAGVGSFSTLNSSGDGDGSLAWVLIVLFLFVVYPSFFALYPAYEKSHNIRALQYAHGVRPFPLWMSHLLFDLITVFLISIALTLSVALIFPESTLAPANLFPVSLLYGVAMMVMNYIISRSCRSQLTAFTTAFGINILMYIITMVTFLLPRIFIDADKLEGATDLVAFILGLFMPTMNLLKALAVCFNTSKICCRESGMVTNPISMYAYGGPILLLVIQVIAFILILVWLESSHSFESLRQLLRRNEPAPEAEDGMSGTASAIAKEAARVQVSGSEDLLCLSHVTKRFGDNVAVDDVSLGVGRNEILALLGPNGAGKTTLANMIMGQLSPDTGRIQVSGVEVLTSTQHTSLGVCPQVDALDLMTARQHVELYARLRGAPQSNVQAVLDRLGLAPHADKLASRLSGGNKRKTSLAVALVGNPDVLVLDEPSSAMDAAAKRAMWRLLAAVVPGRSVLLTTHSMEEADALATRVAILSKRLLALGTTRTLRERYSNVYHVELVLRSAPESSPEEMRGVEQWVRQRFEGVAFSGESLGGQVKFFIPNTPTSSEGRQGAVGGRKQRSAIGRLIETLEAHKEELGLADYSIGAPTLERVFLSVMKESDVSEEDYIKKKRRWLFGL</sequence>
<feature type="transmembrane region" description="Helical" evidence="10">
    <location>
        <begin position="1111"/>
        <end position="1134"/>
    </location>
</feature>
<dbReference type="InterPro" id="IPR027417">
    <property type="entry name" value="P-loop_NTPase"/>
</dbReference>
<dbReference type="PROSITE" id="PS00211">
    <property type="entry name" value="ABC_TRANSPORTER_1"/>
    <property type="match status" value="1"/>
</dbReference>
<evidence type="ECO:0000313" key="13">
    <source>
        <dbReference type="Proteomes" id="UP000319257"/>
    </source>
</evidence>
<feature type="transmembrane region" description="Helical" evidence="10">
    <location>
        <begin position="420"/>
        <end position="443"/>
    </location>
</feature>
<feature type="transmembrane region" description="Helical" evidence="10">
    <location>
        <begin position="312"/>
        <end position="332"/>
    </location>
</feature>
<dbReference type="OrthoDB" id="8061355at2759"/>
<evidence type="ECO:0000256" key="8">
    <source>
        <dbReference type="ARBA" id="ARBA00022989"/>
    </source>
</evidence>
<dbReference type="SMART" id="SM00382">
    <property type="entry name" value="AAA"/>
    <property type="match status" value="2"/>
</dbReference>
<feature type="transmembrane region" description="Helical" evidence="10">
    <location>
        <begin position="226"/>
        <end position="247"/>
    </location>
</feature>
<dbReference type="EMBL" id="SKBQ01000035">
    <property type="protein sequence ID" value="TPX13318.1"/>
    <property type="molecule type" value="Genomic_DNA"/>
</dbReference>
<feature type="transmembrane region" description="Helical" evidence="10">
    <location>
        <begin position="1188"/>
        <end position="1211"/>
    </location>
</feature>
<dbReference type="InterPro" id="IPR003593">
    <property type="entry name" value="AAA+_ATPase"/>
</dbReference>
<dbReference type="InterPro" id="IPR013525">
    <property type="entry name" value="ABC2_TM"/>
</dbReference>
<evidence type="ECO:0000256" key="10">
    <source>
        <dbReference type="SAM" id="Phobius"/>
    </source>
</evidence>
<dbReference type="STRING" id="1093900.A0A507B957"/>
<dbReference type="Pfam" id="PF00005">
    <property type="entry name" value="ABC_tran"/>
    <property type="match status" value="2"/>
</dbReference>
<keyword evidence="7" id="KW-0067">ATP-binding</keyword>
<dbReference type="PANTHER" id="PTHR19229">
    <property type="entry name" value="ATP-BINDING CASSETTE TRANSPORTER SUBFAMILY A ABCA"/>
    <property type="match status" value="1"/>
</dbReference>
<feature type="transmembrane region" description="Helical" evidence="10">
    <location>
        <begin position="1001"/>
        <end position="1021"/>
    </location>
</feature>
<dbReference type="SUPFAM" id="SSF52540">
    <property type="entry name" value="P-loop containing nucleoside triphosphate hydrolases"/>
    <property type="match status" value="2"/>
</dbReference>
<feature type="transmembrane region" description="Helical" evidence="10">
    <location>
        <begin position="1146"/>
        <end position="1168"/>
    </location>
</feature>
<dbReference type="GO" id="GO:0016887">
    <property type="term" value="F:ATP hydrolysis activity"/>
    <property type="evidence" value="ECO:0007669"/>
    <property type="project" value="InterPro"/>
</dbReference>
<comment type="caution">
    <text evidence="12">The sequence shown here is derived from an EMBL/GenBank/DDBJ whole genome shotgun (WGS) entry which is preliminary data.</text>
</comment>
<dbReference type="GO" id="GO:0140359">
    <property type="term" value="F:ABC-type transporter activity"/>
    <property type="evidence" value="ECO:0007669"/>
    <property type="project" value="InterPro"/>
</dbReference>
<evidence type="ECO:0000256" key="3">
    <source>
        <dbReference type="ARBA" id="ARBA00022448"/>
    </source>
</evidence>
<keyword evidence="9 10" id="KW-0472">Membrane</keyword>
<dbReference type="InterPro" id="IPR026082">
    <property type="entry name" value="ABCA"/>
</dbReference>
<protein>
    <recommendedName>
        <fullName evidence="11">ABC transporter domain-containing protein</fullName>
    </recommendedName>
</protein>
<feature type="transmembrane region" description="Helical" evidence="10">
    <location>
        <begin position="1077"/>
        <end position="1099"/>
    </location>
</feature>
<feature type="transmembrane region" description="Helical" evidence="10">
    <location>
        <begin position="33"/>
        <end position="54"/>
    </location>
</feature>
<organism evidence="12 13">
    <name type="scientific">Thyridium curvatum</name>
    <dbReference type="NCBI Taxonomy" id="1093900"/>
    <lineage>
        <taxon>Eukaryota</taxon>
        <taxon>Fungi</taxon>
        <taxon>Dikarya</taxon>
        <taxon>Ascomycota</taxon>
        <taxon>Pezizomycotina</taxon>
        <taxon>Sordariomycetes</taxon>
        <taxon>Sordariomycetidae</taxon>
        <taxon>Thyridiales</taxon>
        <taxon>Thyridiaceae</taxon>
        <taxon>Thyridium</taxon>
    </lineage>
</organism>
<evidence type="ECO:0000256" key="2">
    <source>
        <dbReference type="ARBA" id="ARBA00008869"/>
    </source>
</evidence>
<evidence type="ECO:0000256" key="6">
    <source>
        <dbReference type="ARBA" id="ARBA00022741"/>
    </source>
</evidence>
<dbReference type="PANTHER" id="PTHR19229:SF36">
    <property type="entry name" value="ATP-BINDING CASSETTE SUB-FAMILY A MEMBER 2"/>
    <property type="match status" value="1"/>
</dbReference>
<proteinExistence type="inferred from homology"/>
<reference evidence="12 13" key="1">
    <citation type="submission" date="2019-06" db="EMBL/GenBank/DDBJ databases">
        <title>Draft genome sequence of the filamentous fungus Phialemoniopsis curvata isolated from diesel fuel.</title>
        <authorList>
            <person name="Varaljay V.A."/>
            <person name="Lyon W.J."/>
            <person name="Crouch A.L."/>
            <person name="Drake C.E."/>
            <person name="Hollomon J.M."/>
            <person name="Nadeau L.J."/>
            <person name="Nunn H.S."/>
            <person name="Stevenson B.S."/>
            <person name="Bojanowski C.L."/>
            <person name="Crookes-Goodson W.J."/>
        </authorList>
    </citation>
    <scope>NUCLEOTIDE SEQUENCE [LARGE SCALE GENOMIC DNA]</scope>
    <source>
        <strain evidence="12 13">D216</strain>
    </source>
</reference>
<dbReference type="GO" id="GO:0005524">
    <property type="term" value="F:ATP binding"/>
    <property type="evidence" value="ECO:0007669"/>
    <property type="project" value="UniProtKB-KW"/>
</dbReference>
<accession>A0A507B957</accession>
<comment type="subcellular location">
    <subcellularLocation>
        <location evidence="1">Membrane</location>
        <topology evidence="1">Multi-pass membrane protein</topology>
    </subcellularLocation>
</comment>
<feature type="transmembrane region" description="Helical" evidence="10">
    <location>
        <begin position="276"/>
        <end position="300"/>
    </location>
</feature>
<dbReference type="CDD" id="cd03263">
    <property type="entry name" value="ABC_subfamily_A"/>
    <property type="match status" value="2"/>
</dbReference>
<keyword evidence="8 10" id="KW-1133">Transmembrane helix</keyword>
<feature type="domain" description="ABC transporter" evidence="11">
    <location>
        <begin position="1260"/>
        <end position="1481"/>
    </location>
</feature>
<feature type="domain" description="ABC transporter" evidence="11">
    <location>
        <begin position="467"/>
        <end position="700"/>
    </location>
</feature>
<evidence type="ECO:0000256" key="5">
    <source>
        <dbReference type="ARBA" id="ARBA00022737"/>
    </source>
</evidence>
<dbReference type="InterPro" id="IPR017871">
    <property type="entry name" value="ABC_transporter-like_CS"/>
</dbReference>
<evidence type="ECO:0000256" key="7">
    <source>
        <dbReference type="ARBA" id="ARBA00022840"/>
    </source>
</evidence>
<dbReference type="InterPro" id="IPR003439">
    <property type="entry name" value="ABC_transporter-like_ATP-bd"/>
</dbReference>
<dbReference type="GO" id="GO:0005319">
    <property type="term" value="F:lipid transporter activity"/>
    <property type="evidence" value="ECO:0007669"/>
    <property type="project" value="TreeGrafter"/>
</dbReference>
<feature type="transmembrane region" description="Helical" evidence="10">
    <location>
        <begin position="1049"/>
        <end position="1071"/>
    </location>
</feature>
<keyword evidence="4 10" id="KW-0812">Transmembrane</keyword>